<dbReference type="HOGENOM" id="CLU_034082_0_0_9"/>
<dbReference type="InterPro" id="IPR029787">
    <property type="entry name" value="Nucleotide_cyclase"/>
</dbReference>
<dbReference type="Pfam" id="PF00990">
    <property type="entry name" value="GGDEF"/>
    <property type="match status" value="1"/>
</dbReference>
<dbReference type="GO" id="GO:0052621">
    <property type="term" value="F:diguanylate cyclase activity"/>
    <property type="evidence" value="ECO:0007669"/>
    <property type="project" value="TreeGrafter"/>
</dbReference>
<evidence type="ECO:0000259" key="2">
    <source>
        <dbReference type="PROSITE" id="PS50887"/>
    </source>
</evidence>
<evidence type="ECO:0000313" key="4">
    <source>
        <dbReference type="Proteomes" id="UP000005384"/>
    </source>
</evidence>
<dbReference type="EMBL" id="ADLN01000109">
    <property type="protein sequence ID" value="EHI58037.1"/>
    <property type="molecule type" value="Genomic_DNA"/>
</dbReference>
<dbReference type="NCBIfam" id="TIGR00254">
    <property type="entry name" value="GGDEF"/>
    <property type="match status" value="1"/>
</dbReference>
<dbReference type="AlphaFoldDB" id="G5IKD1"/>
<feature type="transmembrane region" description="Helical" evidence="1">
    <location>
        <begin position="250"/>
        <end position="274"/>
    </location>
</feature>
<gene>
    <name evidence="3" type="ORF">HMPREF9473_03959</name>
</gene>
<feature type="transmembrane region" description="Helical" evidence="1">
    <location>
        <begin position="190"/>
        <end position="209"/>
    </location>
</feature>
<protein>
    <recommendedName>
        <fullName evidence="2">GGDEF domain-containing protein</fullName>
    </recommendedName>
</protein>
<proteinExistence type="predicted"/>
<feature type="transmembrane region" description="Helical" evidence="1">
    <location>
        <begin position="286"/>
        <end position="308"/>
    </location>
</feature>
<dbReference type="PANTHER" id="PTHR45138">
    <property type="entry name" value="REGULATORY COMPONENTS OF SENSORY TRANSDUCTION SYSTEM"/>
    <property type="match status" value="1"/>
</dbReference>
<feature type="domain" description="GGDEF" evidence="2">
    <location>
        <begin position="440"/>
        <end position="571"/>
    </location>
</feature>
<evidence type="ECO:0000313" key="3">
    <source>
        <dbReference type="EMBL" id="EHI58037.1"/>
    </source>
</evidence>
<keyword evidence="1" id="KW-0812">Transmembrane</keyword>
<feature type="transmembrane region" description="Helical" evidence="1">
    <location>
        <begin position="344"/>
        <end position="365"/>
    </location>
</feature>
<organism evidence="3 4">
    <name type="scientific">Hungatella hathewayi WAL-18680</name>
    <dbReference type="NCBI Taxonomy" id="742737"/>
    <lineage>
        <taxon>Bacteria</taxon>
        <taxon>Bacillati</taxon>
        <taxon>Bacillota</taxon>
        <taxon>Clostridia</taxon>
        <taxon>Lachnospirales</taxon>
        <taxon>Lachnospiraceae</taxon>
        <taxon>Hungatella</taxon>
    </lineage>
</organism>
<feature type="transmembrane region" description="Helical" evidence="1">
    <location>
        <begin position="377"/>
        <end position="398"/>
    </location>
</feature>
<dbReference type="GO" id="GO:0005886">
    <property type="term" value="C:plasma membrane"/>
    <property type="evidence" value="ECO:0007669"/>
    <property type="project" value="TreeGrafter"/>
</dbReference>
<keyword evidence="4" id="KW-1185">Reference proteome</keyword>
<dbReference type="PANTHER" id="PTHR45138:SF24">
    <property type="entry name" value="DIGUANYLATE CYCLASE DGCC-RELATED"/>
    <property type="match status" value="1"/>
</dbReference>
<accession>G5IKD1</accession>
<dbReference type="PATRIC" id="fig|742737.3.peg.3944"/>
<name>G5IKD1_9FIRM</name>
<dbReference type="CDD" id="cd01949">
    <property type="entry name" value="GGDEF"/>
    <property type="match status" value="1"/>
</dbReference>
<dbReference type="OrthoDB" id="9804955at2"/>
<feature type="transmembrane region" description="Helical" evidence="1">
    <location>
        <begin position="221"/>
        <end position="238"/>
    </location>
</feature>
<comment type="caution">
    <text evidence="3">The sequence shown here is derived from an EMBL/GenBank/DDBJ whole genome shotgun (WGS) entry which is preliminary data.</text>
</comment>
<dbReference type="SUPFAM" id="SSF55073">
    <property type="entry name" value="Nucleotide cyclase"/>
    <property type="match status" value="1"/>
</dbReference>
<dbReference type="SMART" id="SM00267">
    <property type="entry name" value="GGDEF"/>
    <property type="match status" value="1"/>
</dbReference>
<dbReference type="Proteomes" id="UP000005384">
    <property type="component" value="Unassembled WGS sequence"/>
</dbReference>
<reference evidence="3 4" key="1">
    <citation type="submission" date="2011-08" db="EMBL/GenBank/DDBJ databases">
        <title>The Genome Sequence of Clostridium hathewayi WAL-18680.</title>
        <authorList>
            <consortium name="The Broad Institute Genome Sequencing Platform"/>
            <person name="Earl A."/>
            <person name="Ward D."/>
            <person name="Feldgarden M."/>
            <person name="Gevers D."/>
            <person name="Finegold S.M."/>
            <person name="Summanen P.H."/>
            <person name="Molitoris D.R."/>
            <person name="Song M."/>
            <person name="Daigneault M."/>
            <person name="Allen-Vercoe E."/>
            <person name="Young S.K."/>
            <person name="Zeng Q."/>
            <person name="Gargeya S."/>
            <person name="Fitzgerald M."/>
            <person name="Haas B."/>
            <person name="Abouelleil A."/>
            <person name="Alvarado L."/>
            <person name="Arachchi H.M."/>
            <person name="Berlin A."/>
            <person name="Brown A."/>
            <person name="Chapman S.B."/>
            <person name="Chen Z."/>
            <person name="Dunbar C."/>
            <person name="Freedman E."/>
            <person name="Gearin G."/>
            <person name="Gellesch M."/>
            <person name="Goldberg J."/>
            <person name="Griggs A."/>
            <person name="Gujja S."/>
            <person name="Heiman D."/>
            <person name="Howarth C."/>
            <person name="Larson L."/>
            <person name="Lui A."/>
            <person name="MacDonald P.J.P."/>
            <person name="Montmayeur A."/>
            <person name="Murphy C."/>
            <person name="Neiman D."/>
            <person name="Pearson M."/>
            <person name="Priest M."/>
            <person name="Roberts A."/>
            <person name="Saif S."/>
            <person name="Shea T."/>
            <person name="Shenoy N."/>
            <person name="Sisk P."/>
            <person name="Stolte C."/>
            <person name="Sykes S."/>
            <person name="Wortman J."/>
            <person name="Nusbaum C."/>
            <person name="Birren B."/>
        </authorList>
    </citation>
    <scope>NUCLEOTIDE SEQUENCE [LARGE SCALE GENOMIC DNA]</scope>
    <source>
        <strain evidence="3 4">WAL-18680</strain>
    </source>
</reference>
<dbReference type="PROSITE" id="PS50887">
    <property type="entry name" value="GGDEF"/>
    <property type="match status" value="1"/>
</dbReference>
<dbReference type="InterPro" id="IPR043128">
    <property type="entry name" value="Rev_trsase/Diguanyl_cyclase"/>
</dbReference>
<dbReference type="GO" id="GO:0043709">
    <property type="term" value="P:cell adhesion involved in single-species biofilm formation"/>
    <property type="evidence" value="ECO:0007669"/>
    <property type="project" value="TreeGrafter"/>
</dbReference>
<dbReference type="RefSeq" id="WP_006781950.1">
    <property type="nucleotide sequence ID" value="NZ_CP040506.1"/>
</dbReference>
<dbReference type="InterPro" id="IPR000160">
    <property type="entry name" value="GGDEF_dom"/>
</dbReference>
<keyword evidence="1" id="KW-1133">Transmembrane helix</keyword>
<dbReference type="Gene3D" id="3.30.70.270">
    <property type="match status" value="1"/>
</dbReference>
<evidence type="ECO:0000256" key="1">
    <source>
        <dbReference type="SAM" id="Phobius"/>
    </source>
</evidence>
<keyword evidence="1" id="KW-0472">Membrane</keyword>
<dbReference type="InterPro" id="IPR050469">
    <property type="entry name" value="Diguanylate_Cyclase"/>
</dbReference>
<sequence>MGMPDKNRMGNVERWGRYLLLAAACLLFVGITFAVNVGGNLPSTRLRPYALKTINSGWYQITDGQTVEINQVTEQQPVSSESETVLYRQLPEVTEGDAMMFYNNYQAAAVYVENNCIYDYGYSTKPSVGPILGNVACLIPMKPEYGGQTVSIHLKNPLESIYLAPLLQNVYLDNGNSLILGVILDNAEQFLCALLFVLISMVLLVGYLVECLNKRAYEKKNLLYLGITIFLSAAWIWTDSSFPQLLWENGVAASIASFFLFMMLPIPALGLIGTICPKGKPLFNRLINLSLLNITVQGLLYLGGVMNFVRLLPVTHLLLLVDYVAAIYHLYLETKRTGSGYARGVLAAFGIMLLFSVINLATFYRLPTSDNSRYFRYGFAIFILILFGISFNDLLSFIEEKTEMNLYKKLAYTDLMTKLNNRVAYEEMMTEMRQNEGRERPLTAVILDINNLKLVNDHFGHSAGDEIIKGAAQCIRRVFGKLGQLYRIGGDEFVVLMEKNDLDMEKLTDTLMKEVEQFQETGEYPLSMACGFADNREDAALGAERLLEIADKRMYEHKAMLKKNRQGSYEHEI</sequence>
<dbReference type="GO" id="GO:1902201">
    <property type="term" value="P:negative regulation of bacterial-type flagellum-dependent cell motility"/>
    <property type="evidence" value="ECO:0007669"/>
    <property type="project" value="TreeGrafter"/>
</dbReference>
<feature type="transmembrane region" description="Helical" evidence="1">
    <location>
        <begin position="314"/>
        <end position="332"/>
    </location>
</feature>